<reference evidence="3" key="1">
    <citation type="submission" date="2022-10" db="EMBL/GenBank/DDBJ databases">
        <title>YIM 151497 complete genome.</title>
        <authorList>
            <person name="Chen X."/>
        </authorList>
    </citation>
    <scope>NUCLEOTIDE SEQUENCE</scope>
    <source>
        <strain evidence="3">YIM 151497</strain>
    </source>
</reference>
<evidence type="ECO:0000256" key="1">
    <source>
        <dbReference type="SAM" id="MobiDB-lite"/>
    </source>
</evidence>
<dbReference type="EMBL" id="CP107716">
    <property type="protein sequence ID" value="UYQ70526.1"/>
    <property type="molecule type" value="Genomic_DNA"/>
</dbReference>
<accession>A0ABY6IJ63</accession>
<proteinExistence type="predicted"/>
<dbReference type="Proteomes" id="UP001163882">
    <property type="component" value="Chromosome"/>
</dbReference>
<evidence type="ECO:0000256" key="2">
    <source>
        <dbReference type="SAM" id="Phobius"/>
    </source>
</evidence>
<keyword evidence="2" id="KW-1133">Transmembrane helix</keyword>
<feature type="region of interest" description="Disordered" evidence="1">
    <location>
        <begin position="157"/>
        <end position="176"/>
    </location>
</feature>
<evidence type="ECO:0000313" key="3">
    <source>
        <dbReference type="EMBL" id="UYQ70526.1"/>
    </source>
</evidence>
<organism evidence="3 4">
    <name type="scientific">Pelagibacterium flavum</name>
    <dbReference type="NCBI Taxonomy" id="2984530"/>
    <lineage>
        <taxon>Bacteria</taxon>
        <taxon>Pseudomonadati</taxon>
        <taxon>Pseudomonadota</taxon>
        <taxon>Alphaproteobacteria</taxon>
        <taxon>Hyphomicrobiales</taxon>
        <taxon>Devosiaceae</taxon>
        <taxon>Pelagibacterium</taxon>
    </lineage>
</organism>
<keyword evidence="4" id="KW-1185">Reference proteome</keyword>
<keyword evidence="2" id="KW-0812">Transmembrane</keyword>
<evidence type="ECO:0000313" key="4">
    <source>
        <dbReference type="Proteomes" id="UP001163882"/>
    </source>
</evidence>
<feature type="transmembrane region" description="Helical" evidence="2">
    <location>
        <begin position="20"/>
        <end position="40"/>
    </location>
</feature>
<gene>
    <name evidence="3" type="ORF">OF122_10570</name>
</gene>
<protein>
    <recommendedName>
        <fullName evidence="5">SPOR domain-containing protein</fullName>
    </recommendedName>
</protein>
<name>A0ABY6IJ63_9HYPH</name>
<feature type="compositionally biased region" description="Pro residues" evidence="1">
    <location>
        <begin position="164"/>
        <end position="176"/>
    </location>
</feature>
<sequence length="271" mass="28676">MQKPKRFSLPTDQADAAPWGIAALVCGALAVVAVNISALLPANVLSGLHMPYRDGANYYQMRSQLAELAEDRNRIMEQYRALQARFNLLDDDSGETISRLGALEKSLPLLIESLPLSSDIDRSLLTASITESAEEIYELDDGTMVVRYSPLFDGAAPAPAADQPMPPPLAAEPPTPASSMPAIDLALQGVAIGRSVPLAESGALYAEITQAAGMLLLGTSPLAAMSEGTDQSRIVLGPLPNLSSAEALCDRIERLDLPCEPAPYAGEPLPL</sequence>
<keyword evidence="2" id="KW-0472">Membrane</keyword>
<dbReference type="RefSeq" id="WP_264224218.1">
    <property type="nucleotide sequence ID" value="NZ_CP107716.1"/>
</dbReference>
<evidence type="ECO:0008006" key="5">
    <source>
        <dbReference type="Google" id="ProtNLM"/>
    </source>
</evidence>